<dbReference type="Proteomes" id="UP000053825">
    <property type="component" value="Unassembled WGS sequence"/>
</dbReference>
<keyword evidence="5" id="KW-1185">Reference proteome</keyword>
<organism evidence="4 5">
    <name type="scientific">Habropoda laboriosa</name>
    <dbReference type="NCBI Taxonomy" id="597456"/>
    <lineage>
        <taxon>Eukaryota</taxon>
        <taxon>Metazoa</taxon>
        <taxon>Ecdysozoa</taxon>
        <taxon>Arthropoda</taxon>
        <taxon>Hexapoda</taxon>
        <taxon>Insecta</taxon>
        <taxon>Pterygota</taxon>
        <taxon>Neoptera</taxon>
        <taxon>Endopterygota</taxon>
        <taxon>Hymenoptera</taxon>
        <taxon>Apocrita</taxon>
        <taxon>Aculeata</taxon>
        <taxon>Apoidea</taxon>
        <taxon>Anthophila</taxon>
        <taxon>Apidae</taxon>
        <taxon>Habropoda</taxon>
    </lineage>
</organism>
<sequence length="499" mass="56573">GPTHWPGLCIQGKKQSPIAIVPEDTIKTDLGALKFIRYDFAFSGKITNNGHSVQIQLSGVPISIEGANLPSTYTLEQIHFHWPAEHIVDGNRDDLEVHFVHYNNKYGNVTTASQHENGIAVVASLFKVNNEENLELVPILKATELISNNIGVMESTVAMESMIIPYLFLPKDHTTYYYYDGSLTTPGCQESVMWFILAEKLSLSKQQLNIFKTVKSSNGTLSFNYRPTQDLGERKVYHHLLGQLNMLINKYSGNQLPMTDKKTKLPYILKSYSIMSWLIQLTYLTVCVFGLFNVPRDKALKDGTVNIVVALEEIVLVIYLHNRKTLVRRLIGELNRVLAVDNEMLRNVTINTVKSLEKPLKIYTIASVNAVMLWTALPLVQVFRRSEFYYTDYSVPAALSKQPFSYDVFVGGVVLQIIGGVYTVMKKIGVDIYTMHLILLMTAQYKYIRGKVAMTFRQYNEAFDDFGNSITGLKVSCEKQKVIKQEMRSASHHYEVIVK</sequence>
<dbReference type="PANTHER" id="PTHR18952">
    <property type="entry name" value="CARBONIC ANHYDRASE"/>
    <property type="match status" value="1"/>
</dbReference>
<feature type="transmembrane region" description="Helical" evidence="2">
    <location>
        <begin position="272"/>
        <end position="292"/>
    </location>
</feature>
<keyword evidence="2" id="KW-1133">Transmembrane helix</keyword>
<dbReference type="PANTHER" id="PTHR18952:SF270">
    <property type="entry name" value="CARBONIC ANHYDRASE"/>
    <property type="match status" value="1"/>
</dbReference>
<feature type="transmembrane region" description="Helical" evidence="2">
    <location>
        <begin position="362"/>
        <end position="384"/>
    </location>
</feature>
<proteinExistence type="inferred from homology"/>
<dbReference type="OrthoDB" id="429145at2759"/>
<dbReference type="SUPFAM" id="SSF51069">
    <property type="entry name" value="Carbonic anhydrase"/>
    <property type="match status" value="1"/>
</dbReference>
<keyword evidence="2" id="KW-0812">Transmembrane</keyword>
<evidence type="ECO:0000313" key="4">
    <source>
        <dbReference type="EMBL" id="KOC61239.1"/>
    </source>
</evidence>
<keyword evidence="2" id="KW-0472">Membrane</keyword>
<evidence type="ECO:0000313" key="5">
    <source>
        <dbReference type="Proteomes" id="UP000053825"/>
    </source>
</evidence>
<dbReference type="CDD" id="cd00326">
    <property type="entry name" value="alpha_CA"/>
    <property type="match status" value="1"/>
</dbReference>
<dbReference type="SMART" id="SM01057">
    <property type="entry name" value="Carb_anhydrase"/>
    <property type="match status" value="1"/>
</dbReference>
<accession>A0A0L7QRR6</accession>
<name>A0A0L7QRR6_9HYME</name>
<dbReference type="Pfam" id="PF00194">
    <property type="entry name" value="Carb_anhydrase"/>
    <property type="match status" value="1"/>
</dbReference>
<evidence type="ECO:0000256" key="2">
    <source>
        <dbReference type="SAM" id="Phobius"/>
    </source>
</evidence>
<evidence type="ECO:0000256" key="1">
    <source>
        <dbReference type="ARBA" id="ARBA00010718"/>
    </source>
</evidence>
<dbReference type="Gene3D" id="3.10.200.10">
    <property type="entry name" value="Alpha carbonic anhydrase"/>
    <property type="match status" value="1"/>
</dbReference>
<dbReference type="EMBL" id="KQ414777">
    <property type="protein sequence ID" value="KOC61239.1"/>
    <property type="molecule type" value="Genomic_DNA"/>
</dbReference>
<protein>
    <submittedName>
        <fullName evidence="4">Carbonic anhydrase 4</fullName>
    </submittedName>
</protein>
<dbReference type="STRING" id="597456.A0A0L7QRR6"/>
<comment type="similarity">
    <text evidence="1">Belongs to the alpha-carbonic anhydrase family.</text>
</comment>
<dbReference type="GO" id="GO:0008270">
    <property type="term" value="F:zinc ion binding"/>
    <property type="evidence" value="ECO:0007669"/>
    <property type="project" value="InterPro"/>
</dbReference>
<evidence type="ECO:0000259" key="3">
    <source>
        <dbReference type="PROSITE" id="PS51144"/>
    </source>
</evidence>
<feature type="domain" description="Alpha-carbonic anhydrase" evidence="3">
    <location>
        <begin position="1"/>
        <end position="240"/>
    </location>
</feature>
<feature type="transmembrane region" description="Helical" evidence="2">
    <location>
        <begin position="404"/>
        <end position="425"/>
    </location>
</feature>
<gene>
    <name evidence="4" type="ORF">WH47_06630</name>
</gene>
<dbReference type="GO" id="GO:0005737">
    <property type="term" value="C:cytoplasm"/>
    <property type="evidence" value="ECO:0007669"/>
    <property type="project" value="TreeGrafter"/>
</dbReference>
<dbReference type="GO" id="GO:0004089">
    <property type="term" value="F:carbonate dehydratase activity"/>
    <property type="evidence" value="ECO:0007669"/>
    <property type="project" value="InterPro"/>
</dbReference>
<dbReference type="InterPro" id="IPR001148">
    <property type="entry name" value="CA_dom"/>
</dbReference>
<dbReference type="PROSITE" id="PS51144">
    <property type="entry name" value="ALPHA_CA_2"/>
    <property type="match status" value="1"/>
</dbReference>
<dbReference type="AlphaFoldDB" id="A0A0L7QRR6"/>
<dbReference type="InterPro" id="IPR036398">
    <property type="entry name" value="CA_dom_sf"/>
</dbReference>
<feature type="non-terminal residue" evidence="4">
    <location>
        <position position="1"/>
    </location>
</feature>
<dbReference type="InterPro" id="IPR023561">
    <property type="entry name" value="Carbonic_anhydrase_a-class"/>
</dbReference>
<reference evidence="4 5" key="1">
    <citation type="submission" date="2015-07" db="EMBL/GenBank/DDBJ databases">
        <title>The genome of Habropoda laboriosa.</title>
        <authorList>
            <person name="Pan H."/>
            <person name="Kapheim K."/>
        </authorList>
    </citation>
    <scope>NUCLEOTIDE SEQUENCE [LARGE SCALE GENOMIC DNA]</scope>
    <source>
        <strain evidence="4">0110345459</strain>
    </source>
</reference>